<proteinExistence type="predicted"/>
<name>A0A5A7UJ47_CUCMM</name>
<dbReference type="Proteomes" id="UP000321393">
    <property type="component" value="Unassembled WGS sequence"/>
</dbReference>
<dbReference type="AlphaFoldDB" id="A0A5A7UJ47"/>
<protein>
    <submittedName>
        <fullName evidence="1">Beta-galactosidase</fullName>
    </submittedName>
</protein>
<dbReference type="InterPro" id="IPR012337">
    <property type="entry name" value="RNaseH-like_sf"/>
</dbReference>
<organism evidence="1 2">
    <name type="scientific">Cucumis melo var. makuwa</name>
    <name type="common">Oriental melon</name>
    <dbReference type="NCBI Taxonomy" id="1194695"/>
    <lineage>
        <taxon>Eukaryota</taxon>
        <taxon>Viridiplantae</taxon>
        <taxon>Streptophyta</taxon>
        <taxon>Embryophyta</taxon>
        <taxon>Tracheophyta</taxon>
        <taxon>Spermatophyta</taxon>
        <taxon>Magnoliopsida</taxon>
        <taxon>eudicotyledons</taxon>
        <taxon>Gunneridae</taxon>
        <taxon>Pentapetalae</taxon>
        <taxon>rosids</taxon>
        <taxon>fabids</taxon>
        <taxon>Cucurbitales</taxon>
        <taxon>Cucurbitaceae</taxon>
        <taxon>Benincaseae</taxon>
        <taxon>Cucumis</taxon>
    </lineage>
</organism>
<evidence type="ECO:0000313" key="1">
    <source>
        <dbReference type="EMBL" id="KAA0054607.1"/>
    </source>
</evidence>
<dbReference type="EMBL" id="SSTE01008830">
    <property type="protein sequence ID" value="KAA0054607.1"/>
    <property type="molecule type" value="Genomic_DNA"/>
</dbReference>
<reference evidence="1 2" key="1">
    <citation type="submission" date="2019-08" db="EMBL/GenBank/DDBJ databases">
        <title>Draft genome sequences of two oriental melons (Cucumis melo L. var makuwa).</title>
        <authorList>
            <person name="Kwon S.-Y."/>
        </authorList>
    </citation>
    <scope>NUCLEOTIDE SEQUENCE [LARGE SCALE GENOMIC DNA]</scope>
    <source>
        <strain evidence="2">cv. SW 3</strain>
        <tissue evidence="1">Leaf</tissue>
    </source>
</reference>
<comment type="caution">
    <text evidence="1">The sequence shown here is derived from an EMBL/GenBank/DDBJ whole genome shotgun (WGS) entry which is preliminary data.</text>
</comment>
<gene>
    <name evidence="1" type="ORF">E6C27_scaffold24G004080</name>
</gene>
<sequence>MVHAATELTGQPYSAALLRQFHFMSRSRPARATSSDSSIKRAVYSDPAKPSCNAVLIDALFIRTCFWYCSVSPHNTTCATAHATIRFCPAANFWFSCKSLCSSRALEATLRAPSTTYLTLLMYFENLITSFLTLPSGYVSNTMTQSPGKDTSSLAKRPTGTTLESGGLSYSVHYDQQYGTLDRQAITRPISFLMEVCSEVRLEEDYTSATTRNSDIPRSSVGNCMVIPWEVHDLSSTNETQDEPVWMRLLDRPTWRFCPVRLNNTESVFPRNPISQSNLLFLSIVMFGDHLYSREFQNHLLNKFLYFKGIVHQSSCAYTPQQNGGDVVLTAAHLIYRMPSRVHLQTSLDCLKESYPSTCLILDVPLRVF</sequence>
<evidence type="ECO:0000313" key="2">
    <source>
        <dbReference type="Proteomes" id="UP000321393"/>
    </source>
</evidence>
<dbReference type="SUPFAM" id="SSF53098">
    <property type="entry name" value="Ribonuclease H-like"/>
    <property type="match status" value="1"/>
</dbReference>
<accession>A0A5A7UJ47</accession>